<dbReference type="InterPro" id="IPR043128">
    <property type="entry name" value="Rev_trsase/Diguanyl_cyclase"/>
</dbReference>
<dbReference type="GO" id="GO:0003964">
    <property type="term" value="F:RNA-directed DNA polymerase activity"/>
    <property type="evidence" value="ECO:0007669"/>
    <property type="project" value="UniProtKB-KW"/>
</dbReference>
<dbReference type="PANTHER" id="PTHR37984:SF5">
    <property type="entry name" value="PROTEIN NYNRIN-LIKE"/>
    <property type="match status" value="1"/>
</dbReference>
<gene>
    <name evidence="3" type="ORF">Tco_0725774</name>
</gene>
<reference evidence="3" key="2">
    <citation type="submission" date="2022-01" db="EMBL/GenBank/DDBJ databases">
        <authorList>
            <person name="Yamashiro T."/>
            <person name="Shiraishi A."/>
            <person name="Satake H."/>
            <person name="Nakayama K."/>
        </authorList>
    </citation>
    <scope>NUCLEOTIDE SEQUENCE</scope>
</reference>
<dbReference type="PANTHER" id="PTHR37984">
    <property type="entry name" value="PROTEIN CBG26694"/>
    <property type="match status" value="1"/>
</dbReference>
<keyword evidence="4" id="KW-1185">Reference proteome</keyword>
<dbReference type="Pfam" id="PF17919">
    <property type="entry name" value="RT_RNaseH_2"/>
    <property type="match status" value="1"/>
</dbReference>
<keyword evidence="3" id="KW-0808">Transferase</keyword>
<dbReference type="InterPro" id="IPR050951">
    <property type="entry name" value="Retrovirus_Pol_polyprotein"/>
</dbReference>
<dbReference type="InterPro" id="IPR041577">
    <property type="entry name" value="RT_RNaseH_2"/>
</dbReference>
<reference evidence="3" key="1">
    <citation type="journal article" date="2022" name="Int. J. Mol. Sci.">
        <title>Draft Genome of Tanacetum Coccineum: Genomic Comparison of Closely Related Tanacetum-Family Plants.</title>
        <authorList>
            <person name="Yamashiro T."/>
            <person name="Shiraishi A."/>
            <person name="Nakayama K."/>
            <person name="Satake H."/>
        </authorList>
    </citation>
    <scope>NUCLEOTIDE SEQUENCE</scope>
</reference>
<evidence type="ECO:0000256" key="1">
    <source>
        <dbReference type="ARBA" id="ARBA00023268"/>
    </source>
</evidence>
<feature type="domain" description="Reverse transcriptase/retrotransposon-derived protein RNase H-like" evidence="2">
    <location>
        <begin position="124"/>
        <end position="183"/>
    </location>
</feature>
<keyword evidence="3" id="KW-0695">RNA-directed DNA polymerase</keyword>
<evidence type="ECO:0000313" key="4">
    <source>
        <dbReference type="Proteomes" id="UP001151760"/>
    </source>
</evidence>
<dbReference type="EMBL" id="BQNB010010335">
    <property type="protein sequence ID" value="GJS75893.1"/>
    <property type="molecule type" value="Genomic_DNA"/>
</dbReference>
<accession>A0ABQ4YFA4</accession>
<evidence type="ECO:0000259" key="2">
    <source>
        <dbReference type="Pfam" id="PF17919"/>
    </source>
</evidence>
<organism evidence="3 4">
    <name type="scientific">Tanacetum coccineum</name>
    <dbReference type="NCBI Taxonomy" id="301880"/>
    <lineage>
        <taxon>Eukaryota</taxon>
        <taxon>Viridiplantae</taxon>
        <taxon>Streptophyta</taxon>
        <taxon>Embryophyta</taxon>
        <taxon>Tracheophyta</taxon>
        <taxon>Spermatophyta</taxon>
        <taxon>Magnoliopsida</taxon>
        <taxon>eudicotyledons</taxon>
        <taxon>Gunneridae</taxon>
        <taxon>Pentapetalae</taxon>
        <taxon>asterids</taxon>
        <taxon>campanulids</taxon>
        <taxon>Asterales</taxon>
        <taxon>Asteraceae</taxon>
        <taxon>Asteroideae</taxon>
        <taxon>Anthemideae</taxon>
        <taxon>Anthemidinae</taxon>
        <taxon>Tanacetum</taxon>
    </lineage>
</organism>
<dbReference type="SUPFAM" id="SSF56672">
    <property type="entry name" value="DNA/RNA polymerases"/>
    <property type="match status" value="1"/>
</dbReference>
<keyword evidence="1" id="KW-0511">Multifunctional enzyme</keyword>
<proteinExistence type="predicted"/>
<comment type="caution">
    <text evidence="3">The sequence shown here is derived from an EMBL/GenBank/DDBJ whole genome shotgun (WGS) entry which is preliminary data.</text>
</comment>
<dbReference type="Proteomes" id="UP001151760">
    <property type="component" value="Unassembled WGS sequence"/>
</dbReference>
<name>A0ABQ4YFA4_9ASTR</name>
<dbReference type="InterPro" id="IPR043502">
    <property type="entry name" value="DNA/RNA_pol_sf"/>
</dbReference>
<evidence type="ECO:0000313" key="3">
    <source>
        <dbReference type="EMBL" id="GJS75893.1"/>
    </source>
</evidence>
<sequence>MLGTSMEVFMDDFLVFGDSFDPCLANLKQMLIRCKQAHLVMNWEKCHFMVTEGIVLGHKVSIARLEVEKTKIDVIAKLPPPSNVQAVKSFLGDVGFHHRFIKYFSKISHPVTKLLEKDSGFDLNEECIKAFETLKEKLTKAPIMVSLDWSQPFELMCDVSDFAVGAVLGQREGKHFHPIHFSAKL</sequence>
<dbReference type="Gene3D" id="3.30.70.270">
    <property type="match status" value="2"/>
</dbReference>
<keyword evidence="3" id="KW-0548">Nucleotidyltransferase</keyword>
<protein>
    <submittedName>
        <fullName evidence="3">Reverse transcriptase domain-containing protein</fullName>
    </submittedName>
</protein>